<dbReference type="SUPFAM" id="SSF90257">
    <property type="entry name" value="Myosin rod fragments"/>
    <property type="match status" value="1"/>
</dbReference>
<dbReference type="Pfam" id="PF26206">
    <property type="entry name" value="PTX3_N"/>
    <property type="match status" value="1"/>
</dbReference>
<proteinExistence type="predicted"/>
<sequence>MLHHPQRFVGAVVCVGVAMSLVGCDYWPPTLQDEIEQLRAEIQTLTMEKTQLQAQVVDLTRVKQELQGQMDDLSRVNREKGVIISGLQSQLEAVRIKAMKAMSPKASTRKGSSKSPATSPSKGAPKSSGSKHPAPRSIGVR</sequence>
<gene>
    <name evidence="4" type="ORF">COMA1_110004</name>
</gene>
<evidence type="ECO:0000256" key="1">
    <source>
        <dbReference type="SAM" id="Coils"/>
    </source>
</evidence>
<feature type="region of interest" description="Disordered" evidence="2">
    <location>
        <begin position="98"/>
        <end position="141"/>
    </location>
</feature>
<dbReference type="EMBL" id="CZQA01000003">
    <property type="protein sequence ID" value="CUS34803.1"/>
    <property type="molecule type" value="Genomic_DNA"/>
</dbReference>
<dbReference type="Proteomes" id="UP000199032">
    <property type="component" value="Unassembled WGS sequence"/>
</dbReference>
<keyword evidence="5" id="KW-1185">Reference proteome</keyword>
<evidence type="ECO:0000313" key="4">
    <source>
        <dbReference type="EMBL" id="CUS34803.1"/>
    </source>
</evidence>
<feature type="compositionally biased region" description="Low complexity" evidence="2">
    <location>
        <begin position="113"/>
        <end position="131"/>
    </location>
</feature>
<reference evidence="4 5" key="1">
    <citation type="submission" date="2015-10" db="EMBL/GenBank/DDBJ databases">
        <authorList>
            <person name="Gilbert D.G."/>
        </authorList>
    </citation>
    <scope>NUCLEOTIDE SEQUENCE [LARGE SCALE GENOMIC DNA]</scope>
    <source>
        <strain evidence="4">COMA1</strain>
    </source>
</reference>
<keyword evidence="1" id="KW-0175">Coiled coil</keyword>
<protein>
    <submittedName>
        <fullName evidence="4">Putative Murein lipoprotein (Modular protein)</fullName>
    </submittedName>
</protein>
<dbReference type="PROSITE" id="PS51257">
    <property type="entry name" value="PROKAR_LIPOPROTEIN"/>
    <property type="match status" value="1"/>
</dbReference>
<organism evidence="4 5">
    <name type="scientific">Candidatus Nitrospira nitrosa</name>
    <dbReference type="NCBI Taxonomy" id="1742972"/>
    <lineage>
        <taxon>Bacteria</taxon>
        <taxon>Pseudomonadati</taxon>
        <taxon>Nitrospirota</taxon>
        <taxon>Nitrospiria</taxon>
        <taxon>Nitrospirales</taxon>
        <taxon>Nitrospiraceae</taxon>
        <taxon>Nitrospira</taxon>
    </lineage>
</organism>
<evidence type="ECO:0000313" key="5">
    <source>
        <dbReference type="Proteomes" id="UP000199032"/>
    </source>
</evidence>
<dbReference type="InterPro" id="IPR058832">
    <property type="entry name" value="PTX3_N"/>
</dbReference>
<evidence type="ECO:0000259" key="3">
    <source>
        <dbReference type="Pfam" id="PF26206"/>
    </source>
</evidence>
<keyword evidence="4" id="KW-0449">Lipoprotein</keyword>
<name>A0A0S4LAW4_9BACT</name>
<evidence type="ECO:0000256" key="2">
    <source>
        <dbReference type="SAM" id="MobiDB-lite"/>
    </source>
</evidence>
<dbReference type="Gene3D" id="1.20.5.1000">
    <property type="entry name" value="arf6 gtpase in complex with a specific effector, jip4"/>
    <property type="match status" value="1"/>
</dbReference>
<dbReference type="AlphaFoldDB" id="A0A0S4LAW4"/>
<feature type="coiled-coil region" evidence="1">
    <location>
        <begin position="35"/>
        <end position="79"/>
    </location>
</feature>
<feature type="domain" description="PTX3-like N-terminal" evidence="3">
    <location>
        <begin position="30"/>
        <end position="109"/>
    </location>
</feature>
<accession>A0A0S4LAW4</accession>